<dbReference type="EMBL" id="CP084166">
    <property type="protein sequence ID" value="UJG39916.1"/>
    <property type="molecule type" value="Genomic_DNA"/>
</dbReference>
<accession>A0A9Y1BIX2</accession>
<name>A0A9Y1BIX2_9ARCH</name>
<dbReference type="AlphaFoldDB" id="A0A9Y1BIX2"/>
<reference evidence="1" key="1">
    <citation type="journal article" date="2022" name="Nat. Microbiol.">
        <title>Unique mobile elements and scalable gene flow at the prokaryote-eukaryote boundary revealed by circularized Asgard archaea genomes.</title>
        <authorList>
            <person name="Wu F."/>
            <person name="Speth D.R."/>
            <person name="Philosof A."/>
            <person name="Cremiere A."/>
            <person name="Narayanan A."/>
            <person name="Barco R.A."/>
            <person name="Connon S.A."/>
            <person name="Amend J.P."/>
            <person name="Antoshechkin I.A."/>
            <person name="Orphan V.J."/>
        </authorList>
    </citation>
    <scope>NUCLEOTIDE SEQUENCE</scope>
    <source>
        <strain evidence="1">PM71</strain>
    </source>
</reference>
<proteinExistence type="predicted"/>
<protein>
    <submittedName>
        <fullName evidence="1">Uncharacterized protein</fullName>
    </submittedName>
</protein>
<gene>
    <name evidence="1" type="ORF">K9W45_08665</name>
</gene>
<dbReference type="Proteomes" id="UP001201020">
    <property type="component" value="Chromosome"/>
</dbReference>
<evidence type="ECO:0000313" key="1">
    <source>
        <dbReference type="EMBL" id="UJG39916.1"/>
    </source>
</evidence>
<organism evidence="1">
    <name type="scientific">Candidatus Heimdallarchaeum aukensis</name>
    <dbReference type="NCBI Taxonomy" id="2876573"/>
    <lineage>
        <taxon>Archaea</taxon>
        <taxon>Promethearchaeati</taxon>
        <taxon>Candidatus Heimdallarchaeota</taxon>
        <taxon>Candidatus Heimdallarchaeia (ex Rinke et al. 2021) (nom. nud.)</taxon>
        <taxon>Candidatus Heimdallarchaeales</taxon>
        <taxon>Candidatus Heimdallarchaeaceae</taxon>
        <taxon>Candidatus Heimdallarchaeum</taxon>
    </lineage>
</organism>
<sequence>MSLISIGHDTCILLAYIYDDGIRDEFENYLEISNNINNRSYSKYYHLLLKSVVDEISAVIGSRLGNIIKEMSKKLQEIIPERTTSLSMKQLSEFLEYMEDLETIYPKDAGLIRYIKRNMLDKKKNYSSLIDTASRRKKFSEMISLKNRFDINYFSSLFGTYFKYYDPTDKLRDTEIKEDFEEIMKKIFKGARTKRNTYDKIHIYSCCAFIRENRNDNLKFTTSDQILLENSRLLEKYFEIVDMQSLVRLLYTHMDSLPESV</sequence>